<sequence length="252" mass="27319">MANVWFFLNKECLVAWRRYRFLVLGFVFLLVGLESPLIAKLTPTLLKSTLNVTVNLPTPTSLDSWQQFYKNITQIGIFLIAAMFSDTVSREVSRRTLVPFAARGLARSAVLVAKYLMGLILWGGSVLLAFGVTWGYTRYYFPDSLAKHPVLGLLPLLLFGLLLVAVTLFGSTLTSSGMGGFFTVVAGYVVMALLSLVKPLKAGLPLRLVADNLAVVRGTMPLGDLALASGVTGGLTVLFLLAAIAVFSQKRL</sequence>
<feature type="transmembrane region" description="Helical" evidence="1">
    <location>
        <begin position="225"/>
        <end position="247"/>
    </location>
</feature>
<feature type="transmembrane region" description="Helical" evidence="1">
    <location>
        <begin position="109"/>
        <end position="130"/>
    </location>
</feature>
<gene>
    <name evidence="2" type="ORF">ACFQ3L_09470</name>
</gene>
<keyword evidence="1" id="KW-0472">Membrane</keyword>
<feature type="transmembrane region" description="Helical" evidence="1">
    <location>
        <begin position="21"/>
        <end position="39"/>
    </location>
</feature>
<reference evidence="3" key="1">
    <citation type="journal article" date="2019" name="Int. J. Syst. Evol. Microbiol.">
        <title>The Global Catalogue of Microorganisms (GCM) 10K type strain sequencing project: providing services to taxonomists for standard genome sequencing and annotation.</title>
        <authorList>
            <consortium name="The Broad Institute Genomics Platform"/>
            <consortium name="The Broad Institute Genome Sequencing Center for Infectious Disease"/>
            <person name="Wu L."/>
            <person name="Ma J."/>
        </authorList>
    </citation>
    <scope>NUCLEOTIDE SEQUENCE [LARGE SCALE GENOMIC DNA]</scope>
    <source>
        <strain evidence="3">CCM 8911</strain>
    </source>
</reference>
<evidence type="ECO:0000313" key="3">
    <source>
        <dbReference type="Proteomes" id="UP001597249"/>
    </source>
</evidence>
<organism evidence="2 3">
    <name type="scientific">Lacticaseibacillus jixianensis</name>
    <dbReference type="NCBI Taxonomy" id="2486012"/>
    <lineage>
        <taxon>Bacteria</taxon>
        <taxon>Bacillati</taxon>
        <taxon>Bacillota</taxon>
        <taxon>Bacilli</taxon>
        <taxon>Lactobacillales</taxon>
        <taxon>Lactobacillaceae</taxon>
        <taxon>Lacticaseibacillus</taxon>
    </lineage>
</organism>
<feature type="transmembrane region" description="Helical" evidence="1">
    <location>
        <begin position="177"/>
        <end position="197"/>
    </location>
</feature>
<keyword evidence="1" id="KW-0812">Transmembrane</keyword>
<evidence type="ECO:0000256" key="1">
    <source>
        <dbReference type="SAM" id="Phobius"/>
    </source>
</evidence>
<evidence type="ECO:0000313" key="2">
    <source>
        <dbReference type="EMBL" id="MFD1393794.1"/>
    </source>
</evidence>
<accession>A0ABW4B9W3</accession>
<keyword evidence="3" id="KW-1185">Reference proteome</keyword>
<name>A0ABW4B9W3_9LACO</name>
<protein>
    <submittedName>
        <fullName evidence="2">ABC transporter permease</fullName>
    </submittedName>
</protein>
<dbReference type="Proteomes" id="UP001597249">
    <property type="component" value="Unassembled WGS sequence"/>
</dbReference>
<dbReference type="EMBL" id="JBHTMO010000030">
    <property type="protein sequence ID" value="MFD1393794.1"/>
    <property type="molecule type" value="Genomic_DNA"/>
</dbReference>
<comment type="caution">
    <text evidence="2">The sequence shown here is derived from an EMBL/GenBank/DDBJ whole genome shotgun (WGS) entry which is preliminary data.</text>
</comment>
<feature type="transmembrane region" description="Helical" evidence="1">
    <location>
        <begin position="68"/>
        <end position="88"/>
    </location>
</feature>
<proteinExistence type="predicted"/>
<dbReference type="RefSeq" id="WP_125585898.1">
    <property type="nucleotide sequence ID" value="NZ_JBHTMO010000030.1"/>
</dbReference>
<keyword evidence="1" id="KW-1133">Transmembrane helix</keyword>
<feature type="transmembrane region" description="Helical" evidence="1">
    <location>
        <begin position="150"/>
        <end position="170"/>
    </location>
</feature>